<dbReference type="PANTHER" id="PTHR31635:SF196">
    <property type="entry name" value="REVERSE TRANSCRIPTASE DOMAIN-CONTAINING PROTEIN-RELATED"/>
    <property type="match status" value="1"/>
</dbReference>
<evidence type="ECO:0000313" key="2">
    <source>
        <dbReference type="EMBL" id="LAB04440.1"/>
    </source>
</evidence>
<name>A0A2D4K6Y1_9SAUR</name>
<dbReference type="AlphaFoldDB" id="A0A2D4K6Y1"/>
<protein>
    <recommendedName>
        <fullName evidence="1">Reverse transcriptase domain-containing protein</fullName>
    </recommendedName>
</protein>
<proteinExistence type="predicted"/>
<sequence length="114" mass="13221">MKFGPKFEKMIVEIYSSQKASVMINGDFTKRFNIVKGLRQGCPMSPLIFILAIEILLTQIRKNKEIIGTKIKKEEYKIQAFADDMVFFIEDPLETGIFNERIRGIWRSSGIENK</sequence>
<feature type="domain" description="Reverse transcriptase" evidence="1">
    <location>
        <begin position="11"/>
        <end position="93"/>
    </location>
</feature>
<dbReference type="InterPro" id="IPR000477">
    <property type="entry name" value="RT_dom"/>
</dbReference>
<dbReference type="InterPro" id="IPR043502">
    <property type="entry name" value="DNA/RNA_pol_sf"/>
</dbReference>
<dbReference type="PANTHER" id="PTHR31635">
    <property type="entry name" value="REVERSE TRANSCRIPTASE DOMAIN-CONTAINING PROTEIN-RELATED"/>
    <property type="match status" value="1"/>
</dbReference>
<dbReference type="SUPFAM" id="SSF56672">
    <property type="entry name" value="DNA/RNA polymerases"/>
    <property type="match status" value="1"/>
</dbReference>
<dbReference type="Pfam" id="PF00078">
    <property type="entry name" value="RVT_1"/>
    <property type="match status" value="1"/>
</dbReference>
<organism evidence="2">
    <name type="scientific">Micrurus paraensis</name>
    <dbReference type="NCBI Taxonomy" id="1970185"/>
    <lineage>
        <taxon>Eukaryota</taxon>
        <taxon>Metazoa</taxon>
        <taxon>Chordata</taxon>
        <taxon>Craniata</taxon>
        <taxon>Vertebrata</taxon>
        <taxon>Euteleostomi</taxon>
        <taxon>Lepidosauria</taxon>
        <taxon>Squamata</taxon>
        <taxon>Bifurcata</taxon>
        <taxon>Unidentata</taxon>
        <taxon>Episquamata</taxon>
        <taxon>Toxicofera</taxon>
        <taxon>Serpentes</taxon>
        <taxon>Colubroidea</taxon>
        <taxon>Elapidae</taxon>
        <taxon>Elapinae</taxon>
        <taxon>Micrurus</taxon>
    </lineage>
</organism>
<dbReference type="EMBL" id="IACL01037261">
    <property type="protein sequence ID" value="LAB04440.1"/>
    <property type="molecule type" value="Transcribed_RNA"/>
</dbReference>
<evidence type="ECO:0000259" key="1">
    <source>
        <dbReference type="Pfam" id="PF00078"/>
    </source>
</evidence>
<reference evidence="2" key="2">
    <citation type="submission" date="2017-11" db="EMBL/GenBank/DDBJ databases">
        <title>Coralsnake Venomics: Analyses of Venom Gland Transcriptomes and Proteomes of Six Brazilian Taxa.</title>
        <authorList>
            <person name="Aird S.D."/>
            <person name="Jorge da Silva N."/>
            <person name="Qiu L."/>
            <person name="Villar-Briones A."/>
            <person name="Aparecida-Saddi V."/>
            <person name="Campos-Telles M.P."/>
            <person name="Grau M."/>
            <person name="Mikheyev A.S."/>
        </authorList>
    </citation>
    <scope>NUCLEOTIDE SEQUENCE</scope>
    <source>
        <tissue evidence="2">Venom_gland</tissue>
    </source>
</reference>
<accession>A0A2D4K6Y1</accession>
<reference evidence="2" key="1">
    <citation type="submission" date="2017-07" db="EMBL/GenBank/DDBJ databases">
        <authorList>
            <person name="Mikheyev A."/>
            <person name="Grau M."/>
        </authorList>
    </citation>
    <scope>NUCLEOTIDE SEQUENCE</scope>
    <source>
        <tissue evidence="2">Venom_gland</tissue>
    </source>
</reference>